<reference evidence="1 2" key="1">
    <citation type="journal article" date="2010" name="Nature">
        <title>Nitrite-driven anaerobic methane oxidation by oxygenic bacteria.</title>
        <authorList>
            <person name="Ettwig K.F."/>
            <person name="Butler M.K."/>
            <person name="Le Paslier D."/>
            <person name="Pelletier E."/>
            <person name="Mangenot S."/>
            <person name="Kuypers M.M.M."/>
            <person name="Schreiber F."/>
            <person name="Dutilh B.E."/>
            <person name="Zedelius J."/>
            <person name="de Beer D."/>
            <person name="Gloerich J."/>
            <person name="Wessels H.J.C.T."/>
            <person name="van Allen T."/>
            <person name="Luesken F."/>
            <person name="Wu M."/>
            <person name="van de Pas-Schoonen K.T."/>
            <person name="Op den Camp H.J.M."/>
            <person name="Janssen-Megens E.M."/>
            <person name="Francoijs K-J."/>
            <person name="Stunnenberg H."/>
            <person name="Weissenbach J."/>
            <person name="Jetten M.S.M."/>
            <person name="Strous M."/>
        </authorList>
    </citation>
    <scope>NUCLEOTIDE SEQUENCE [LARGE SCALE GENOMIC DNA]</scope>
</reference>
<proteinExistence type="predicted"/>
<evidence type="ECO:0000313" key="1">
    <source>
        <dbReference type="EMBL" id="CBE69326.1"/>
    </source>
</evidence>
<protein>
    <submittedName>
        <fullName evidence="1">Uncharacterized protein</fullName>
    </submittedName>
</protein>
<dbReference type="KEGG" id="mox:DAMO_2276"/>
<evidence type="ECO:0000313" key="2">
    <source>
        <dbReference type="Proteomes" id="UP000006898"/>
    </source>
</evidence>
<dbReference type="STRING" id="671143.DAMO_2276"/>
<gene>
    <name evidence="1" type="ORF">DAMO_2276</name>
</gene>
<dbReference type="EMBL" id="FP565575">
    <property type="protein sequence ID" value="CBE69326.1"/>
    <property type="molecule type" value="Genomic_DNA"/>
</dbReference>
<dbReference type="HOGENOM" id="CLU_3416683_0_0_0"/>
<dbReference type="AlphaFoldDB" id="D5MI33"/>
<accession>D5MI33</accession>
<organism evidence="1 2">
    <name type="scientific">Methylomirabilis oxygeniifera</name>
    <dbReference type="NCBI Taxonomy" id="671143"/>
    <lineage>
        <taxon>Bacteria</taxon>
        <taxon>Candidatus Methylomirabilota</taxon>
        <taxon>Candidatus Methylomirabilia</taxon>
        <taxon>Candidatus Methylomirabilales</taxon>
        <taxon>Candidatus Methylomirabilaceae</taxon>
        <taxon>Candidatus Methylomirabilis</taxon>
    </lineage>
</organism>
<dbReference type="Proteomes" id="UP000006898">
    <property type="component" value="Chromosome"/>
</dbReference>
<name>D5MI33_METO1</name>
<sequence length="26" mass="2939">MGFAYEFDDVIGGEIQDRYAGVLIFL</sequence>